<dbReference type="Proteomes" id="UP000316621">
    <property type="component" value="Chromosome 8"/>
</dbReference>
<dbReference type="AlphaFoldDB" id="A0A4Y7KPW4"/>
<keyword evidence="3" id="KW-1185">Reference proteome</keyword>
<sequence>MLSHQADIGELRARFDTSREKGDDRCSSERELNHRVLRLHFRTRCAKNTFTEEKQLLKKIKQLEETRQEIVVSDALKQKRFNDSMEWVNRPIYPDRYSCNSFP</sequence>
<organism evidence="2 3">
    <name type="scientific">Papaver somniferum</name>
    <name type="common">Opium poppy</name>
    <dbReference type="NCBI Taxonomy" id="3469"/>
    <lineage>
        <taxon>Eukaryota</taxon>
        <taxon>Viridiplantae</taxon>
        <taxon>Streptophyta</taxon>
        <taxon>Embryophyta</taxon>
        <taxon>Tracheophyta</taxon>
        <taxon>Spermatophyta</taxon>
        <taxon>Magnoliopsida</taxon>
        <taxon>Ranunculales</taxon>
        <taxon>Papaveraceae</taxon>
        <taxon>Papaveroideae</taxon>
        <taxon>Papaver</taxon>
    </lineage>
</organism>
<evidence type="ECO:0000256" key="1">
    <source>
        <dbReference type="SAM" id="MobiDB-lite"/>
    </source>
</evidence>
<accession>A0A4Y7KPW4</accession>
<name>A0A4Y7KPW4_PAPSO</name>
<feature type="compositionally biased region" description="Basic and acidic residues" evidence="1">
    <location>
        <begin position="7"/>
        <end position="27"/>
    </location>
</feature>
<dbReference type="EMBL" id="CM010722">
    <property type="protein sequence ID" value="RZC74211.1"/>
    <property type="molecule type" value="Genomic_DNA"/>
</dbReference>
<reference evidence="2 3" key="1">
    <citation type="journal article" date="2018" name="Science">
        <title>The opium poppy genome and morphinan production.</title>
        <authorList>
            <person name="Guo L."/>
            <person name="Winzer T."/>
            <person name="Yang X."/>
            <person name="Li Y."/>
            <person name="Ning Z."/>
            <person name="He Z."/>
            <person name="Teodor R."/>
            <person name="Lu Y."/>
            <person name="Bowser T.A."/>
            <person name="Graham I.A."/>
            <person name="Ye K."/>
        </authorList>
    </citation>
    <scope>NUCLEOTIDE SEQUENCE [LARGE SCALE GENOMIC DNA]</scope>
    <source>
        <strain evidence="3">cv. HN1</strain>
        <tissue evidence="2">Leaves</tissue>
    </source>
</reference>
<gene>
    <name evidence="2" type="ORF">C5167_049689</name>
</gene>
<protein>
    <submittedName>
        <fullName evidence="2">Uncharacterized protein</fullName>
    </submittedName>
</protein>
<evidence type="ECO:0000313" key="2">
    <source>
        <dbReference type="EMBL" id="RZC74211.1"/>
    </source>
</evidence>
<evidence type="ECO:0000313" key="3">
    <source>
        <dbReference type="Proteomes" id="UP000316621"/>
    </source>
</evidence>
<feature type="region of interest" description="Disordered" evidence="1">
    <location>
        <begin position="1"/>
        <end position="27"/>
    </location>
</feature>
<proteinExistence type="predicted"/>
<dbReference type="Gramene" id="RZC74211">
    <property type="protein sequence ID" value="RZC74211"/>
    <property type="gene ID" value="C5167_049689"/>
</dbReference>